<keyword evidence="9" id="KW-0539">Nucleus</keyword>
<keyword evidence="5 10" id="KW-0863">Zinc-finger</keyword>
<dbReference type="FunFam" id="3.30.160.60:FF:000110">
    <property type="entry name" value="Zinc finger protein-like"/>
    <property type="match status" value="1"/>
</dbReference>
<keyword evidence="7" id="KW-0805">Transcription regulation</keyword>
<dbReference type="GO" id="GO:0000981">
    <property type="term" value="F:DNA-binding transcription factor activity, RNA polymerase II-specific"/>
    <property type="evidence" value="ECO:0007669"/>
    <property type="project" value="TreeGrafter"/>
</dbReference>
<dbReference type="Pfam" id="PF00096">
    <property type="entry name" value="zf-C2H2"/>
    <property type="match status" value="3"/>
</dbReference>
<dbReference type="GO" id="GO:0008270">
    <property type="term" value="F:zinc ion binding"/>
    <property type="evidence" value="ECO:0007669"/>
    <property type="project" value="UniProtKB-KW"/>
</dbReference>
<dbReference type="SUPFAM" id="SSF57667">
    <property type="entry name" value="beta-beta-alpha zinc fingers"/>
    <property type="match status" value="2"/>
</dbReference>
<feature type="region of interest" description="Disordered" evidence="11">
    <location>
        <begin position="126"/>
        <end position="151"/>
    </location>
</feature>
<dbReference type="Gene3D" id="3.30.160.60">
    <property type="entry name" value="Classic Zinc Finger"/>
    <property type="match status" value="3"/>
</dbReference>
<dbReference type="AlphaFoldDB" id="A0A9N9WQ83"/>
<dbReference type="Proteomes" id="UP001153620">
    <property type="component" value="Chromosome 2"/>
</dbReference>
<gene>
    <name evidence="13" type="ORF">CHIRRI_LOCUS4956</name>
</gene>
<dbReference type="InterPro" id="IPR013087">
    <property type="entry name" value="Znf_C2H2_type"/>
</dbReference>
<keyword evidence="4" id="KW-0677">Repeat</keyword>
<dbReference type="FunFam" id="3.30.160.60:FF:000193">
    <property type="entry name" value="Zinc finger protein 300"/>
    <property type="match status" value="1"/>
</dbReference>
<proteinExistence type="inferred from homology"/>
<reference evidence="13" key="1">
    <citation type="submission" date="2022-01" db="EMBL/GenBank/DDBJ databases">
        <authorList>
            <person name="King R."/>
        </authorList>
    </citation>
    <scope>NUCLEOTIDE SEQUENCE</scope>
</reference>
<dbReference type="PANTHER" id="PTHR23235">
    <property type="entry name" value="KRUEPPEL-LIKE TRANSCRIPTION FACTOR"/>
    <property type="match status" value="1"/>
</dbReference>
<dbReference type="EMBL" id="OU895878">
    <property type="protein sequence ID" value="CAG9802040.1"/>
    <property type="molecule type" value="Genomic_DNA"/>
</dbReference>
<evidence type="ECO:0000313" key="14">
    <source>
        <dbReference type="Proteomes" id="UP001153620"/>
    </source>
</evidence>
<dbReference type="PROSITE" id="PS50157">
    <property type="entry name" value="ZINC_FINGER_C2H2_2"/>
    <property type="match status" value="3"/>
</dbReference>
<feature type="domain" description="C2H2-type" evidence="12">
    <location>
        <begin position="187"/>
        <end position="214"/>
    </location>
</feature>
<keyword evidence="8" id="KW-0804">Transcription</keyword>
<evidence type="ECO:0000256" key="3">
    <source>
        <dbReference type="ARBA" id="ARBA00022723"/>
    </source>
</evidence>
<evidence type="ECO:0000256" key="1">
    <source>
        <dbReference type="ARBA" id="ARBA00004123"/>
    </source>
</evidence>
<dbReference type="OrthoDB" id="6077919at2759"/>
<evidence type="ECO:0000256" key="5">
    <source>
        <dbReference type="ARBA" id="ARBA00022771"/>
    </source>
</evidence>
<evidence type="ECO:0000256" key="2">
    <source>
        <dbReference type="ARBA" id="ARBA00006991"/>
    </source>
</evidence>
<protein>
    <recommendedName>
        <fullName evidence="12">C2H2-type domain-containing protein</fullName>
    </recommendedName>
</protein>
<evidence type="ECO:0000256" key="10">
    <source>
        <dbReference type="PROSITE-ProRule" id="PRU00042"/>
    </source>
</evidence>
<name>A0A9N9WQ83_9DIPT</name>
<dbReference type="PROSITE" id="PS00028">
    <property type="entry name" value="ZINC_FINGER_C2H2_1"/>
    <property type="match status" value="3"/>
</dbReference>
<dbReference type="PANTHER" id="PTHR23235:SF142">
    <property type="entry name" value="ZINC FINGER PROTEIN 384"/>
    <property type="match status" value="1"/>
</dbReference>
<evidence type="ECO:0000256" key="11">
    <source>
        <dbReference type="SAM" id="MobiDB-lite"/>
    </source>
</evidence>
<evidence type="ECO:0000256" key="6">
    <source>
        <dbReference type="ARBA" id="ARBA00022833"/>
    </source>
</evidence>
<feature type="domain" description="C2H2-type" evidence="12">
    <location>
        <begin position="159"/>
        <end position="186"/>
    </location>
</feature>
<dbReference type="InterPro" id="IPR036236">
    <property type="entry name" value="Znf_C2H2_sf"/>
</dbReference>
<feature type="domain" description="C2H2-type" evidence="12">
    <location>
        <begin position="215"/>
        <end position="244"/>
    </location>
</feature>
<dbReference type="FunFam" id="3.30.160.60:FF:000624">
    <property type="entry name" value="zinc finger protein 697"/>
    <property type="match status" value="1"/>
</dbReference>
<evidence type="ECO:0000259" key="12">
    <source>
        <dbReference type="PROSITE" id="PS50157"/>
    </source>
</evidence>
<evidence type="ECO:0000256" key="8">
    <source>
        <dbReference type="ARBA" id="ARBA00023163"/>
    </source>
</evidence>
<sequence length="311" mass="36643">MTSTILQDIQQKNTKDKYCDRDPAVDHQFYNYFNQTSTMSLFNPQQIIAHQTAALLSAWQFHGIPYPPPLFNGWPLMQPVPFETKPIISPILNHSQEKMNHSNNNNYLIENHNEMKENVMNKKNMSYTSTSTPISSPSHSSDSIESSEHKKDHPKAKVFACKVCDKTFGYKHVLQNHEKIHTGEKMYICTVCNKRFRRDHHLKVHMRLHSGERPYSCTFRNCNRQFVQVANLRRHMKTHDEKEKMCDEKIMRNENCYEISLKKQTNFEYYSRVEQYQTSVEMPEQTEPEDLSMNASRKRNLLGEMETCGRI</sequence>
<organism evidence="13 14">
    <name type="scientific">Chironomus riparius</name>
    <dbReference type="NCBI Taxonomy" id="315576"/>
    <lineage>
        <taxon>Eukaryota</taxon>
        <taxon>Metazoa</taxon>
        <taxon>Ecdysozoa</taxon>
        <taxon>Arthropoda</taxon>
        <taxon>Hexapoda</taxon>
        <taxon>Insecta</taxon>
        <taxon>Pterygota</taxon>
        <taxon>Neoptera</taxon>
        <taxon>Endopterygota</taxon>
        <taxon>Diptera</taxon>
        <taxon>Nematocera</taxon>
        <taxon>Chironomoidea</taxon>
        <taxon>Chironomidae</taxon>
        <taxon>Chironominae</taxon>
        <taxon>Chironomus</taxon>
    </lineage>
</organism>
<dbReference type="SMART" id="SM00355">
    <property type="entry name" value="ZnF_C2H2"/>
    <property type="match status" value="3"/>
</dbReference>
<evidence type="ECO:0000256" key="9">
    <source>
        <dbReference type="ARBA" id="ARBA00023242"/>
    </source>
</evidence>
<keyword evidence="3" id="KW-0479">Metal-binding</keyword>
<reference evidence="13" key="2">
    <citation type="submission" date="2022-10" db="EMBL/GenBank/DDBJ databases">
        <authorList>
            <consortium name="ENA_rothamsted_submissions"/>
            <consortium name="culmorum"/>
            <person name="King R."/>
        </authorList>
    </citation>
    <scope>NUCLEOTIDE SEQUENCE</scope>
</reference>
<accession>A0A9N9WQ83</accession>
<dbReference type="GO" id="GO:0005634">
    <property type="term" value="C:nucleus"/>
    <property type="evidence" value="ECO:0007669"/>
    <property type="project" value="UniProtKB-SubCell"/>
</dbReference>
<evidence type="ECO:0000256" key="7">
    <source>
        <dbReference type="ARBA" id="ARBA00023015"/>
    </source>
</evidence>
<comment type="subcellular location">
    <subcellularLocation>
        <location evidence="1">Nucleus</location>
    </subcellularLocation>
</comment>
<dbReference type="GO" id="GO:0000978">
    <property type="term" value="F:RNA polymerase II cis-regulatory region sequence-specific DNA binding"/>
    <property type="evidence" value="ECO:0007669"/>
    <property type="project" value="TreeGrafter"/>
</dbReference>
<keyword evidence="6" id="KW-0862">Zinc</keyword>
<feature type="compositionally biased region" description="Low complexity" evidence="11">
    <location>
        <begin position="126"/>
        <end position="144"/>
    </location>
</feature>
<evidence type="ECO:0000256" key="4">
    <source>
        <dbReference type="ARBA" id="ARBA00022737"/>
    </source>
</evidence>
<comment type="similarity">
    <text evidence="2">Belongs to the krueppel C2H2-type zinc-finger protein family.</text>
</comment>
<evidence type="ECO:0000313" key="13">
    <source>
        <dbReference type="EMBL" id="CAG9802040.1"/>
    </source>
</evidence>
<keyword evidence="14" id="KW-1185">Reference proteome</keyword>